<organism evidence="12 13">
    <name type="scientific">Chitinophaga defluvii</name>
    <dbReference type="NCBI Taxonomy" id="3163343"/>
    <lineage>
        <taxon>Bacteria</taxon>
        <taxon>Pseudomonadati</taxon>
        <taxon>Bacteroidota</taxon>
        <taxon>Chitinophagia</taxon>
        <taxon>Chitinophagales</taxon>
        <taxon>Chitinophagaceae</taxon>
        <taxon>Chitinophaga</taxon>
    </lineage>
</organism>
<reference evidence="12 13" key="1">
    <citation type="submission" date="2024-06" db="EMBL/GenBank/DDBJ databases">
        <title>Chitinophaga defluvii sp. nov., isolated from municipal sewage.</title>
        <authorList>
            <person name="Zhang L."/>
        </authorList>
    </citation>
    <scope>NUCLEOTIDE SEQUENCE [LARGE SCALE GENOMIC DNA]</scope>
    <source>
        <strain evidence="12 13">H8</strain>
    </source>
</reference>
<evidence type="ECO:0000256" key="5">
    <source>
        <dbReference type="ARBA" id="ARBA00023077"/>
    </source>
</evidence>
<accession>A0ABV2TCB9</accession>
<dbReference type="Pfam" id="PF00593">
    <property type="entry name" value="TonB_dep_Rec_b-barrel"/>
    <property type="match status" value="1"/>
</dbReference>
<evidence type="ECO:0000256" key="9">
    <source>
        <dbReference type="RuleBase" id="RU003357"/>
    </source>
</evidence>
<dbReference type="PROSITE" id="PS52016">
    <property type="entry name" value="TONB_DEPENDENT_REC_3"/>
    <property type="match status" value="1"/>
</dbReference>
<dbReference type="InterPro" id="IPR008969">
    <property type="entry name" value="CarboxyPept-like_regulatory"/>
</dbReference>
<keyword evidence="3 8" id="KW-1134">Transmembrane beta strand</keyword>
<evidence type="ECO:0000256" key="1">
    <source>
        <dbReference type="ARBA" id="ARBA00004571"/>
    </source>
</evidence>
<dbReference type="Gene3D" id="2.170.130.10">
    <property type="entry name" value="TonB-dependent receptor, plug domain"/>
    <property type="match status" value="1"/>
</dbReference>
<keyword evidence="4 8" id="KW-0812">Transmembrane</keyword>
<keyword evidence="7 8" id="KW-0998">Cell outer membrane</keyword>
<dbReference type="InterPro" id="IPR037066">
    <property type="entry name" value="Plug_dom_sf"/>
</dbReference>
<evidence type="ECO:0000256" key="3">
    <source>
        <dbReference type="ARBA" id="ARBA00022452"/>
    </source>
</evidence>
<dbReference type="InterPro" id="IPR012910">
    <property type="entry name" value="Plug_dom"/>
</dbReference>
<comment type="caution">
    <text evidence="12">The sequence shown here is derived from an EMBL/GenBank/DDBJ whole genome shotgun (WGS) entry which is preliminary data.</text>
</comment>
<dbReference type="Pfam" id="PF07715">
    <property type="entry name" value="Plug"/>
    <property type="match status" value="1"/>
</dbReference>
<evidence type="ECO:0000313" key="13">
    <source>
        <dbReference type="Proteomes" id="UP001549749"/>
    </source>
</evidence>
<evidence type="ECO:0000256" key="8">
    <source>
        <dbReference type="PROSITE-ProRule" id="PRU01360"/>
    </source>
</evidence>
<name>A0ABV2TCB9_9BACT</name>
<dbReference type="Proteomes" id="UP001549749">
    <property type="component" value="Unassembled WGS sequence"/>
</dbReference>
<protein>
    <submittedName>
        <fullName evidence="12">SusC/RagA family TonB-linked outer membrane protein</fullName>
    </submittedName>
</protein>
<dbReference type="SUPFAM" id="SSF56935">
    <property type="entry name" value="Porins"/>
    <property type="match status" value="1"/>
</dbReference>
<evidence type="ECO:0000256" key="2">
    <source>
        <dbReference type="ARBA" id="ARBA00022448"/>
    </source>
</evidence>
<dbReference type="InterPro" id="IPR039426">
    <property type="entry name" value="TonB-dep_rcpt-like"/>
</dbReference>
<dbReference type="InterPro" id="IPR023997">
    <property type="entry name" value="TonB-dep_OMP_SusC/RagA_CS"/>
</dbReference>
<evidence type="ECO:0000256" key="7">
    <source>
        <dbReference type="ARBA" id="ARBA00023237"/>
    </source>
</evidence>
<keyword evidence="6 8" id="KW-0472">Membrane</keyword>
<feature type="domain" description="TonB-dependent receptor plug" evidence="11">
    <location>
        <begin position="189"/>
        <end position="292"/>
    </location>
</feature>
<evidence type="ECO:0000256" key="6">
    <source>
        <dbReference type="ARBA" id="ARBA00023136"/>
    </source>
</evidence>
<keyword evidence="5 9" id="KW-0798">TonB box</keyword>
<gene>
    <name evidence="12" type="ORF">ABR189_25060</name>
</gene>
<dbReference type="InterPro" id="IPR023996">
    <property type="entry name" value="TonB-dep_OMP_SusC/RagA"/>
</dbReference>
<dbReference type="NCBIfam" id="TIGR04057">
    <property type="entry name" value="SusC_RagA_signa"/>
    <property type="match status" value="1"/>
</dbReference>
<evidence type="ECO:0000313" key="12">
    <source>
        <dbReference type="EMBL" id="MET7000678.1"/>
    </source>
</evidence>
<evidence type="ECO:0000259" key="10">
    <source>
        <dbReference type="Pfam" id="PF00593"/>
    </source>
</evidence>
<sequence length="1137" mass="126787">MFTIHVQAVRLEKVFELIEQQSSYRVMYLEKHLNNLGLVTLKLKDATLVQVLDKALKDQPITYTIEEQSILIRPFTPSIKTSGEENPGKDTSVVSGRVTSTEGMPLVGATLKVEGTLIGATTDEKGQFKIISGSVLNGYLLVSYVGFHPLRIKLPLSGKKEIDLVLRAGETALRSVDVVSNGYQKIPVERSTGSFVVVGEKLFNRNTGSTVVEHLDGIVNALQMDQRNGATTLRVRGLSTLNSGLTSPLVILDHFPYSGDIADINPNDIQDVSVLRDAAATSIWGARAGNGVIVISTKKGRYNQPLKTSFNSNLSLQQKPDLFYYPQMASTDFINVEQYLFGQGFYENDLSNGTDRPLVSPVIEILQQQAEGKLDAAQAKAQIDKLRGYDSRQDFKKYIYQNAFKQQYAINLNGGGERLNYLFSAGYDRNTSNLVGNNTQRYTLRSINTYMPVKNLEFEAGVTYTQNASDQNNIFNYPFSSVGGGKSGLPPYVRLADDQGRALAVPKNYRSAFTDTAGGGKLLSWNYVPLQEIREADNHISSQDLLLNLGAKYQYRPFLSLEIKYQYEHQGINNRNYNNPQTYFSRNLINRYTQMDGSDLSYMVPNGGILILSDGEMNSQKLRGQMNFNQTWKGVHTIAALAGAELNEVHTTGHTGATYGYSGDNLTFSNVDLVHPYPIWAGLDGDQQIPTFNSFSDVLNRFVSVYGNISYSYADRYTLTASVRKDASNLFGVKTNQKGVPLWSAGAAWNVSKEEFYHVEALPVLRLRGTYGFQGNVNNNATAYTTIQYFSGIDFTHLNYAPINTPPNPSLRWEKVSQLNLGLDFSGKGGIVSGSVEYYRKKSKDILSYIPIDPTTGFGLTLLNTARLKAAGVDVQLTSKNLQFSKLKWETSYLFSYVQNTVTEYYNQLPNASEYVGDGLRLNPVPGKAPYAIYSYRWAGLDPKTGDPQGYLNGEVSKDYSSILNDSIAHAKYHGSAVPLYFGALRNTFSFQNWSLSVNIKYEFDFYFRKSTISYSRLFNQWVGHSDYSARWQNPGDEKHTSVPSMNYPADANRDAFYAGSEATVYKGDNIRLQDIRLAYDWNIKRERGAFTRLNIYAYVSNLGILWKANKAGIDPDYATSVYPPAKSFTIGLSGTF</sequence>
<dbReference type="Pfam" id="PF13715">
    <property type="entry name" value="CarbopepD_reg_2"/>
    <property type="match status" value="1"/>
</dbReference>
<keyword evidence="2 8" id="KW-0813">Transport</keyword>
<evidence type="ECO:0000259" key="11">
    <source>
        <dbReference type="Pfam" id="PF07715"/>
    </source>
</evidence>
<dbReference type="EMBL" id="JBEXAC010000002">
    <property type="protein sequence ID" value="MET7000678.1"/>
    <property type="molecule type" value="Genomic_DNA"/>
</dbReference>
<dbReference type="InterPro" id="IPR000531">
    <property type="entry name" value="Beta-barrel_TonB"/>
</dbReference>
<dbReference type="Gene3D" id="2.40.170.20">
    <property type="entry name" value="TonB-dependent receptor, beta-barrel domain"/>
    <property type="match status" value="1"/>
</dbReference>
<comment type="similarity">
    <text evidence="8 9">Belongs to the TonB-dependent receptor family.</text>
</comment>
<evidence type="ECO:0000256" key="4">
    <source>
        <dbReference type="ARBA" id="ARBA00022692"/>
    </source>
</evidence>
<dbReference type="SUPFAM" id="SSF49464">
    <property type="entry name" value="Carboxypeptidase regulatory domain-like"/>
    <property type="match status" value="1"/>
</dbReference>
<feature type="domain" description="TonB-dependent receptor-like beta-barrel" evidence="10">
    <location>
        <begin position="513"/>
        <end position="922"/>
    </location>
</feature>
<dbReference type="NCBIfam" id="TIGR04056">
    <property type="entry name" value="OMP_RagA_SusC"/>
    <property type="match status" value="1"/>
</dbReference>
<keyword evidence="13" id="KW-1185">Reference proteome</keyword>
<dbReference type="RefSeq" id="WP_354663231.1">
    <property type="nucleotide sequence ID" value="NZ_JBEXAC010000002.1"/>
</dbReference>
<comment type="subcellular location">
    <subcellularLocation>
        <location evidence="1 8">Cell outer membrane</location>
        <topology evidence="1 8">Multi-pass membrane protein</topology>
    </subcellularLocation>
</comment>
<dbReference type="InterPro" id="IPR036942">
    <property type="entry name" value="Beta-barrel_TonB_sf"/>
</dbReference>
<proteinExistence type="inferred from homology"/>